<organism evidence="1">
    <name type="scientific">mine drainage metagenome</name>
    <dbReference type="NCBI Taxonomy" id="410659"/>
    <lineage>
        <taxon>unclassified sequences</taxon>
        <taxon>metagenomes</taxon>
        <taxon>ecological metagenomes</taxon>
    </lineage>
</organism>
<dbReference type="AlphaFoldDB" id="T1BC71"/>
<dbReference type="PANTHER" id="PTHR11669:SF8">
    <property type="entry name" value="DNA POLYMERASE III SUBUNIT DELTA"/>
    <property type="match status" value="1"/>
</dbReference>
<gene>
    <name evidence="1" type="ORF">B1B_04957</name>
</gene>
<name>T1BC71_9ZZZZ</name>
<protein>
    <submittedName>
        <fullName evidence="1">DNA polymerase III, delta prime subunit</fullName>
    </submittedName>
</protein>
<dbReference type="EMBL" id="AUZY01003111">
    <property type="protein sequence ID" value="EQD70526.1"/>
    <property type="molecule type" value="Genomic_DNA"/>
</dbReference>
<evidence type="ECO:0000313" key="1">
    <source>
        <dbReference type="EMBL" id="EQD70526.1"/>
    </source>
</evidence>
<dbReference type="SUPFAM" id="SSF52540">
    <property type="entry name" value="P-loop containing nucleoside triphosphate hydrolases"/>
    <property type="match status" value="1"/>
</dbReference>
<reference evidence="1" key="2">
    <citation type="journal article" date="2014" name="ISME J.">
        <title>Microbial stratification in low pH oxic and suboxic macroscopic growths along an acid mine drainage.</title>
        <authorList>
            <person name="Mendez-Garcia C."/>
            <person name="Mesa V."/>
            <person name="Sprenger R.R."/>
            <person name="Richter M."/>
            <person name="Diez M.S."/>
            <person name="Solano J."/>
            <person name="Bargiela R."/>
            <person name="Golyshina O.V."/>
            <person name="Manteca A."/>
            <person name="Ramos J.L."/>
            <person name="Gallego J.R."/>
            <person name="Llorente I."/>
            <person name="Martins Dos Santos V.A."/>
            <person name="Jensen O.N."/>
            <person name="Pelaez A.I."/>
            <person name="Sanchez J."/>
            <person name="Ferrer M."/>
        </authorList>
    </citation>
    <scope>NUCLEOTIDE SEQUENCE</scope>
</reference>
<dbReference type="PANTHER" id="PTHR11669">
    <property type="entry name" value="REPLICATION FACTOR C / DNA POLYMERASE III GAMMA-TAU SUBUNIT"/>
    <property type="match status" value="1"/>
</dbReference>
<dbReference type="InterPro" id="IPR050238">
    <property type="entry name" value="DNA_Rep/Repair_Clamp_Loader"/>
</dbReference>
<dbReference type="Pfam" id="PF13177">
    <property type="entry name" value="DNA_pol3_delta2"/>
    <property type="match status" value="1"/>
</dbReference>
<sequence length="299" mass="32717">MPGVSGAFAEGFHAQWIGSAREGALLVVGASGRERADAVGWLIEAILCEDAPESRPCGRCWSCRQTASGRHPDLHALQSDLERIGVDEIRDLAGVLTLTAHRGGRKIGWIPQADRMTDGAANAFLKTLEEPPGPTVFILETSRPRSLKATIRSRCTRLRIQNLHSGPGAEPSRMEDPVADARRALIGDYARLLDGEIGPLDLEKHRATSTLAEMAHDWSFWLATAAKSRLGWPAPLNVPEPLRIRLERLSLATLLPLYTQARETERLARTSANDKLAREALLVSIFHGGGHDGRERQVT</sequence>
<reference evidence="1" key="1">
    <citation type="submission" date="2013-08" db="EMBL/GenBank/DDBJ databases">
        <authorList>
            <person name="Mendez C."/>
            <person name="Richter M."/>
            <person name="Ferrer M."/>
            <person name="Sanchez J."/>
        </authorList>
    </citation>
    <scope>NUCLEOTIDE SEQUENCE</scope>
</reference>
<proteinExistence type="predicted"/>
<dbReference type="GO" id="GO:0006261">
    <property type="term" value="P:DNA-templated DNA replication"/>
    <property type="evidence" value="ECO:0007669"/>
    <property type="project" value="TreeGrafter"/>
</dbReference>
<dbReference type="Gene3D" id="3.40.50.300">
    <property type="entry name" value="P-loop containing nucleotide triphosphate hydrolases"/>
    <property type="match status" value="1"/>
</dbReference>
<comment type="caution">
    <text evidence="1">The sequence shown here is derived from an EMBL/GenBank/DDBJ whole genome shotgun (WGS) entry which is preliminary data.</text>
</comment>
<accession>T1BC71</accession>
<dbReference type="InterPro" id="IPR027417">
    <property type="entry name" value="P-loop_NTPase"/>
</dbReference>